<proteinExistence type="predicted"/>
<dbReference type="AlphaFoldDB" id="A0A238ZWV9"/>
<gene>
    <name evidence="8" type="ORF">SAMN06264365_106375</name>
</gene>
<keyword evidence="3 6" id="KW-0732">Signal</keyword>
<dbReference type="InterPro" id="IPR032694">
    <property type="entry name" value="CopC/D"/>
</dbReference>
<accession>A0A238ZWV9</accession>
<dbReference type="Gene3D" id="2.60.40.1220">
    <property type="match status" value="1"/>
</dbReference>
<dbReference type="SUPFAM" id="SSF81296">
    <property type="entry name" value="E set domains"/>
    <property type="match status" value="1"/>
</dbReference>
<protein>
    <recommendedName>
        <fullName evidence="7">CopC domain-containing protein</fullName>
    </recommendedName>
</protein>
<feature type="chain" id="PRO_5012285937" description="CopC domain-containing protein" evidence="6">
    <location>
        <begin position="25"/>
        <end position="190"/>
    </location>
</feature>
<evidence type="ECO:0000256" key="6">
    <source>
        <dbReference type="SAM" id="SignalP"/>
    </source>
</evidence>
<dbReference type="Proteomes" id="UP000198415">
    <property type="component" value="Unassembled WGS sequence"/>
</dbReference>
<evidence type="ECO:0000256" key="4">
    <source>
        <dbReference type="ARBA" id="ARBA00023008"/>
    </source>
</evidence>
<sequence length="190" mass="19130">MKKRLLLALATVLAVLVPAAPAAAHNPLVEAVPAKNATVKKAPESVTLTFLEKLNTGTKIAVTNADGAAVGGSEPKVSGKTVSVTFGEPLTNGKYTVAYQITAADGDVVKSSYTFTVAAPEASPTRSEVPVAEVSATAASPVAIATTRQASAESDSDSGGPWLGLAAGIGILVLAGAAVFVFIRRRNTSA</sequence>
<keyword evidence="9" id="KW-1185">Reference proteome</keyword>
<evidence type="ECO:0000256" key="2">
    <source>
        <dbReference type="ARBA" id="ARBA00022723"/>
    </source>
</evidence>
<dbReference type="GO" id="GO:0042597">
    <property type="term" value="C:periplasmic space"/>
    <property type="evidence" value="ECO:0007669"/>
    <property type="project" value="InterPro"/>
</dbReference>
<dbReference type="InterPro" id="IPR014756">
    <property type="entry name" value="Ig_E-set"/>
</dbReference>
<dbReference type="InterPro" id="IPR007348">
    <property type="entry name" value="CopC_dom"/>
</dbReference>
<evidence type="ECO:0000313" key="8">
    <source>
        <dbReference type="EMBL" id="SNR87855.1"/>
    </source>
</evidence>
<organism evidence="8 9">
    <name type="scientific">Actinoplanes regularis</name>
    <dbReference type="NCBI Taxonomy" id="52697"/>
    <lineage>
        <taxon>Bacteria</taxon>
        <taxon>Bacillati</taxon>
        <taxon>Actinomycetota</taxon>
        <taxon>Actinomycetes</taxon>
        <taxon>Micromonosporales</taxon>
        <taxon>Micromonosporaceae</taxon>
        <taxon>Actinoplanes</taxon>
    </lineage>
</organism>
<keyword evidence="5" id="KW-0812">Transmembrane</keyword>
<dbReference type="GO" id="GO:0030313">
    <property type="term" value="C:cell envelope"/>
    <property type="evidence" value="ECO:0007669"/>
    <property type="project" value="UniProtKB-SubCell"/>
</dbReference>
<dbReference type="RefSeq" id="WP_089294558.1">
    <property type="nucleotide sequence ID" value="NZ_BOMU01000087.1"/>
</dbReference>
<feature type="transmembrane region" description="Helical" evidence="5">
    <location>
        <begin position="162"/>
        <end position="183"/>
    </location>
</feature>
<dbReference type="Pfam" id="PF04234">
    <property type="entry name" value="CopC"/>
    <property type="match status" value="1"/>
</dbReference>
<dbReference type="InterPro" id="IPR014755">
    <property type="entry name" value="Cu-Rt/internalin_Ig-like"/>
</dbReference>
<evidence type="ECO:0000256" key="1">
    <source>
        <dbReference type="ARBA" id="ARBA00004196"/>
    </source>
</evidence>
<feature type="signal peptide" evidence="6">
    <location>
        <begin position="1"/>
        <end position="24"/>
    </location>
</feature>
<dbReference type="PANTHER" id="PTHR34820">
    <property type="entry name" value="INNER MEMBRANE PROTEIN YEBZ"/>
    <property type="match status" value="1"/>
</dbReference>
<reference evidence="8 9" key="1">
    <citation type="submission" date="2017-06" db="EMBL/GenBank/DDBJ databases">
        <authorList>
            <person name="Kim H.J."/>
            <person name="Triplett B.A."/>
        </authorList>
    </citation>
    <scope>NUCLEOTIDE SEQUENCE [LARGE SCALE GENOMIC DNA]</scope>
    <source>
        <strain evidence="8 9">DSM 43151</strain>
    </source>
</reference>
<dbReference type="GO" id="GO:0005886">
    <property type="term" value="C:plasma membrane"/>
    <property type="evidence" value="ECO:0007669"/>
    <property type="project" value="TreeGrafter"/>
</dbReference>
<keyword evidence="5" id="KW-0472">Membrane</keyword>
<dbReference type="GO" id="GO:0006825">
    <property type="term" value="P:copper ion transport"/>
    <property type="evidence" value="ECO:0007669"/>
    <property type="project" value="InterPro"/>
</dbReference>
<evidence type="ECO:0000259" key="7">
    <source>
        <dbReference type="Pfam" id="PF04234"/>
    </source>
</evidence>
<name>A0A238ZWV9_9ACTN</name>
<evidence type="ECO:0000256" key="5">
    <source>
        <dbReference type="SAM" id="Phobius"/>
    </source>
</evidence>
<dbReference type="OrthoDB" id="5242236at2"/>
<dbReference type="EMBL" id="FZNR01000006">
    <property type="protein sequence ID" value="SNR87855.1"/>
    <property type="molecule type" value="Genomic_DNA"/>
</dbReference>
<keyword evidence="5" id="KW-1133">Transmembrane helix</keyword>
<evidence type="ECO:0000256" key="3">
    <source>
        <dbReference type="ARBA" id="ARBA00022729"/>
    </source>
</evidence>
<comment type="subcellular location">
    <subcellularLocation>
        <location evidence="1">Cell envelope</location>
    </subcellularLocation>
</comment>
<dbReference type="GO" id="GO:0046688">
    <property type="term" value="P:response to copper ion"/>
    <property type="evidence" value="ECO:0007669"/>
    <property type="project" value="InterPro"/>
</dbReference>
<keyword evidence="4" id="KW-0186">Copper</keyword>
<dbReference type="PANTHER" id="PTHR34820:SF4">
    <property type="entry name" value="INNER MEMBRANE PROTEIN YEBZ"/>
    <property type="match status" value="1"/>
</dbReference>
<evidence type="ECO:0000313" key="9">
    <source>
        <dbReference type="Proteomes" id="UP000198415"/>
    </source>
</evidence>
<feature type="domain" description="CopC" evidence="7">
    <location>
        <begin position="25"/>
        <end position="117"/>
    </location>
</feature>
<keyword evidence="2" id="KW-0479">Metal-binding</keyword>
<dbReference type="GO" id="GO:0005507">
    <property type="term" value="F:copper ion binding"/>
    <property type="evidence" value="ECO:0007669"/>
    <property type="project" value="InterPro"/>
</dbReference>